<feature type="domain" description="Peptidase S1" evidence="9">
    <location>
        <begin position="199"/>
        <end position="333"/>
    </location>
</feature>
<evidence type="ECO:0000313" key="12">
    <source>
        <dbReference type="WBParaSite" id="jg13613"/>
    </source>
</evidence>
<dbReference type="SUPFAM" id="SSF57424">
    <property type="entry name" value="LDL receptor-like module"/>
    <property type="match status" value="1"/>
</dbReference>
<evidence type="ECO:0000259" key="10">
    <source>
        <dbReference type="PROSITE" id="PS50287"/>
    </source>
</evidence>
<dbReference type="GO" id="GO:0006508">
    <property type="term" value="P:proteolysis"/>
    <property type="evidence" value="ECO:0007669"/>
    <property type="project" value="UniProtKB-KW"/>
</dbReference>
<sequence>MLRNKSGSDASAYWTAECLHSPSCFLKPTKNQPSCQQFLPVPYNNQVCDGNADCPDRSDENGCAGPLKWSLGSGQTEGRVQLYFQGELGDVCMDSLQHNQQHIEKICAEILGDQFKGRILPVGQQTPTILTWHVNCSSSVSSVDGASNSSCRIARTSKCISGILNLKCQLLEKDTCGQQQSNNSRDLTKSSSKSRVTRIVGGFNTRPGQYPWTASLKLKFLLTAAHCFQDFKEAKDFFVVTGDWDNGVKEGGEQSHNLSAIHFHPQFNQDLFQHDIAILEIATDNPGIAYTNVSQPICLPPRGYLANGGVDSCQGDSGGPLLVNTMGTSTWLA</sequence>
<evidence type="ECO:0000313" key="11">
    <source>
        <dbReference type="Proteomes" id="UP000887574"/>
    </source>
</evidence>
<keyword evidence="4 6" id="KW-1015">Disulfide bond</keyword>
<evidence type="ECO:0000256" key="1">
    <source>
        <dbReference type="ARBA" id="ARBA00022670"/>
    </source>
</evidence>
<reference evidence="12" key="1">
    <citation type="submission" date="2022-11" db="UniProtKB">
        <authorList>
            <consortium name="WormBaseParasite"/>
        </authorList>
    </citation>
    <scope>IDENTIFICATION</scope>
</reference>
<dbReference type="Gene3D" id="2.40.10.10">
    <property type="entry name" value="Trypsin-like serine proteases"/>
    <property type="match status" value="1"/>
</dbReference>
<dbReference type="InterPro" id="IPR001314">
    <property type="entry name" value="Peptidase_S1A"/>
</dbReference>
<dbReference type="PROSITE" id="PS50068">
    <property type="entry name" value="LDLRA_2"/>
    <property type="match status" value="1"/>
</dbReference>
<feature type="disulfide bond" evidence="6">
    <location>
        <begin position="48"/>
        <end position="63"/>
    </location>
</feature>
<dbReference type="InterPro" id="IPR036772">
    <property type="entry name" value="SRCR-like_dom_sf"/>
</dbReference>
<dbReference type="InterPro" id="IPR018114">
    <property type="entry name" value="TRYPSIN_HIS"/>
</dbReference>
<dbReference type="InterPro" id="IPR001190">
    <property type="entry name" value="SRCR"/>
</dbReference>
<dbReference type="PANTHER" id="PTHR24252:SF7">
    <property type="entry name" value="HYALIN"/>
    <property type="match status" value="1"/>
</dbReference>
<evidence type="ECO:0000256" key="8">
    <source>
        <dbReference type="RuleBase" id="RU363034"/>
    </source>
</evidence>
<evidence type="ECO:0000256" key="7">
    <source>
        <dbReference type="PROSITE-ProRule" id="PRU00196"/>
    </source>
</evidence>
<keyword evidence="1 8" id="KW-0645">Protease</keyword>
<organism evidence="11 12">
    <name type="scientific">Ditylenchus dipsaci</name>
    <dbReference type="NCBI Taxonomy" id="166011"/>
    <lineage>
        <taxon>Eukaryota</taxon>
        <taxon>Metazoa</taxon>
        <taxon>Ecdysozoa</taxon>
        <taxon>Nematoda</taxon>
        <taxon>Chromadorea</taxon>
        <taxon>Rhabditida</taxon>
        <taxon>Tylenchina</taxon>
        <taxon>Tylenchomorpha</taxon>
        <taxon>Sphaerularioidea</taxon>
        <taxon>Anguinidae</taxon>
        <taxon>Anguininae</taxon>
        <taxon>Ditylenchus</taxon>
    </lineage>
</organism>
<dbReference type="PROSITE" id="PS00134">
    <property type="entry name" value="TRYPSIN_HIS"/>
    <property type="match status" value="1"/>
</dbReference>
<dbReference type="PROSITE" id="PS50287">
    <property type="entry name" value="SRCR_2"/>
    <property type="match status" value="1"/>
</dbReference>
<comment type="caution">
    <text evidence="7">Lacks conserved residue(s) required for the propagation of feature annotation.</text>
</comment>
<dbReference type="PANTHER" id="PTHR24252">
    <property type="entry name" value="ACROSIN-RELATED"/>
    <property type="match status" value="1"/>
</dbReference>
<evidence type="ECO:0000256" key="2">
    <source>
        <dbReference type="ARBA" id="ARBA00022801"/>
    </source>
</evidence>
<keyword evidence="3 8" id="KW-0720">Serine protease</keyword>
<accession>A0A915CYH2</accession>
<dbReference type="PRINTS" id="PR00722">
    <property type="entry name" value="CHYMOTRYPSIN"/>
</dbReference>
<dbReference type="SUPFAM" id="SSF50494">
    <property type="entry name" value="Trypsin-like serine proteases"/>
    <property type="match status" value="1"/>
</dbReference>
<dbReference type="InterPro" id="IPR043504">
    <property type="entry name" value="Peptidase_S1_PA_chymotrypsin"/>
</dbReference>
<dbReference type="PROSITE" id="PS50240">
    <property type="entry name" value="TRYPSIN_DOM"/>
    <property type="match status" value="1"/>
</dbReference>
<dbReference type="InterPro" id="IPR002172">
    <property type="entry name" value="LDrepeatLR_classA_rpt"/>
</dbReference>
<evidence type="ECO:0000256" key="3">
    <source>
        <dbReference type="ARBA" id="ARBA00022825"/>
    </source>
</evidence>
<evidence type="ECO:0000256" key="5">
    <source>
        <dbReference type="ARBA" id="ARBA00023180"/>
    </source>
</evidence>
<dbReference type="Gene3D" id="4.10.400.10">
    <property type="entry name" value="Low-density Lipoprotein Receptor"/>
    <property type="match status" value="1"/>
</dbReference>
<dbReference type="WBParaSite" id="jg13613">
    <property type="protein sequence ID" value="jg13613"/>
    <property type="gene ID" value="jg13613"/>
</dbReference>
<keyword evidence="5" id="KW-0325">Glycoprotein</keyword>
<dbReference type="SMART" id="SM00020">
    <property type="entry name" value="Tryp_SPc"/>
    <property type="match status" value="1"/>
</dbReference>
<feature type="domain" description="SRCR" evidence="10">
    <location>
        <begin position="67"/>
        <end position="110"/>
    </location>
</feature>
<evidence type="ECO:0000256" key="4">
    <source>
        <dbReference type="ARBA" id="ARBA00023157"/>
    </source>
</evidence>
<dbReference type="Gene3D" id="3.10.250.10">
    <property type="entry name" value="SRCR-like domain"/>
    <property type="match status" value="1"/>
</dbReference>
<dbReference type="PROSITE" id="PS00135">
    <property type="entry name" value="TRYPSIN_SER"/>
    <property type="match status" value="1"/>
</dbReference>
<dbReference type="Pfam" id="PF00089">
    <property type="entry name" value="Trypsin"/>
    <property type="match status" value="1"/>
</dbReference>
<name>A0A915CYH2_9BILA</name>
<dbReference type="InterPro" id="IPR033116">
    <property type="entry name" value="TRYPSIN_SER"/>
</dbReference>
<evidence type="ECO:0000259" key="9">
    <source>
        <dbReference type="PROSITE" id="PS50240"/>
    </source>
</evidence>
<dbReference type="GO" id="GO:0004252">
    <property type="term" value="F:serine-type endopeptidase activity"/>
    <property type="evidence" value="ECO:0007669"/>
    <property type="project" value="InterPro"/>
</dbReference>
<dbReference type="GO" id="GO:0016020">
    <property type="term" value="C:membrane"/>
    <property type="evidence" value="ECO:0007669"/>
    <property type="project" value="InterPro"/>
</dbReference>
<dbReference type="InterPro" id="IPR009003">
    <property type="entry name" value="Peptidase_S1_PA"/>
</dbReference>
<keyword evidence="2 8" id="KW-0378">Hydrolase</keyword>
<dbReference type="AlphaFoldDB" id="A0A915CYH2"/>
<proteinExistence type="predicted"/>
<evidence type="ECO:0000256" key="6">
    <source>
        <dbReference type="PROSITE-ProRule" id="PRU00124"/>
    </source>
</evidence>
<dbReference type="InterPro" id="IPR036055">
    <property type="entry name" value="LDL_receptor-like_sf"/>
</dbReference>
<dbReference type="CDD" id="cd00112">
    <property type="entry name" value="LDLa"/>
    <property type="match status" value="1"/>
</dbReference>
<dbReference type="Proteomes" id="UP000887574">
    <property type="component" value="Unplaced"/>
</dbReference>
<dbReference type="SUPFAM" id="SSF56487">
    <property type="entry name" value="SRCR-like"/>
    <property type="match status" value="1"/>
</dbReference>
<keyword evidence="11" id="KW-1185">Reference proteome</keyword>
<dbReference type="InterPro" id="IPR001254">
    <property type="entry name" value="Trypsin_dom"/>
</dbReference>
<protein>
    <submittedName>
        <fullName evidence="12">Uncharacterized protein</fullName>
    </submittedName>
</protein>